<dbReference type="InterPro" id="IPR013131">
    <property type="entry name" value="Mannitol_DH_N"/>
</dbReference>
<sequence length="551" mass="58421">MHPRFPAGATAAVRPACGRRPADDHRVNGRCLGGGDPGYLGAPHLPCRVLSPGGSPLLHPTPTPVLRGGTRAPAAALRLSLDTVRTLPPQVARPTYDVGSLRAGVVHLGVGAFHRAHQAVYLDRLAELGHRDWGVRGIGLRSNSHREELAAQDHLYTVVELGAGEPRARVVGVLRDYLPAGGAAETAAAVAALADPLTRLVTLTVTAPTYACATSAPGAPSTAFELVARALQVRRRAGRPPFTVLSCDNLPGNGAAARRCVVEAAEALDPRLALWIEQHVAFPSSMADRITPPTAPEHRRMLRQDLGVHDRAPVVTEPFSRWIVQDSFVGDAPPLAEAGVDLVTDVRPHVEAKMRLLNAGHVALGFLGAATRHGTTDEAMADPATGTLVERMLADEVCPLLDPVPGLHLPSYLGEVLDRLRNPAIADPLGRLRRRGSVRVRNYVLPSLERAVLEGRPHALLTDVVAAWVDQLRRAALALEEGRARSADLADELADPALADLLGPASRAAHDVRPFLAAAAGFERLATRPTFVAALQRAVTDREVGARAAAS</sequence>
<dbReference type="Pfam" id="PF01232">
    <property type="entry name" value="Mannitol_dh"/>
    <property type="match status" value="1"/>
</dbReference>
<dbReference type="InterPro" id="IPR036291">
    <property type="entry name" value="NAD(P)-bd_dom_sf"/>
</dbReference>
<keyword evidence="7" id="KW-1185">Reference proteome</keyword>
<evidence type="ECO:0000259" key="4">
    <source>
        <dbReference type="Pfam" id="PF01232"/>
    </source>
</evidence>
<evidence type="ECO:0000259" key="5">
    <source>
        <dbReference type="Pfam" id="PF08125"/>
    </source>
</evidence>
<protein>
    <submittedName>
        <fullName evidence="6">Mannitol dehydrogenase family protein</fullName>
    </submittedName>
</protein>
<dbReference type="InterPro" id="IPR050988">
    <property type="entry name" value="Mannitol_DH/Oxidoreductase"/>
</dbReference>
<dbReference type="SUPFAM" id="SSF51735">
    <property type="entry name" value="NAD(P)-binding Rossmann-fold domains"/>
    <property type="match status" value="1"/>
</dbReference>
<reference evidence="6 7" key="1">
    <citation type="submission" date="2020-08" db="EMBL/GenBank/DDBJ databases">
        <title>novel species in genus Nocardioides.</title>
        <authorList>
            <person name="Zhang G."/>
        </authorList>
    </citation>
    <scope>NUCLEOTIDE SEQUENCE [LARGE SCALE GENOMIC DNA]</scope>
    <source>
        <strain evidence="6 7">SC8A-24</strain>
    </source>
</reference>
<comment type="catalytic activity">
    <reaction evidence="2">
        <text>D-mannitol 1-phosphate + NAD(+) = beta-D-fructose 6-phosphate + NADH + H(+)</text>
        <dbReference type="Rhea" id="RHEA:19661"/>
        <dbReference type="ChEBI" id="CHEBI:15378"/>
        <dbReference type="ChEBI" id="CHEBI:57540"/>
        <dbReference type="ChEBI" id="CHEBI:57634"/>
        <dbReference type="ChEBI" id="CHEBI:57945"/>
        <dbReference type="ChEBI" id="CHEBI:61381"/>
        <dbReference type="EC" id="1.1.1.17"/>
    </reaction>
</comment>
<accession>A0ABR6U844</accession>
<dbReference type="InterPro" id="IPR013328">
    <property type="entry name" value="6PGD_dom2"/>
</dbReference>
<feature type="domain" description="Mannitol dehydrogenase C-terminal" evidence="5">
    <location>
        <begin position="345"/>
        <end position="539"/>
    </location>
</feature>
<dbReference type="Gene3D" id="1.10.1040.10">
    <property type="entry name" value="N-(1-d-carboxylethyl)-l-norvaline Dehydrogenase, domain 2"/>
    <property type="match status" value="1"/>
</dbReference>
<dbReference type="InterPro" id="IPR013118">
    <property type="entry name" value="Mannitol_DH_C"/>
</dbReference>
<name>A0ABR6U844_9ACTN</name>
<dbReference type="SUPFAM" id="SSF48179">
    <property type="entry name" value="6-phosphogluconate dehydrogenase C-terminal domain-like"/>
    <property type="match status" value="1"/>
</dbReference>
<gene>
    <name evidence="6" type="ORF">H7344_09940</name>
</gene>
<dbReference type="InterPro" id="IPR008927">
    <property type="entry name" value="6-PGluconate_DH-like_C_sf"/>
</dbReference>
<dbReference type="Proteomes" id="UP000604001">
    <property type="component" value="Unassembled WGS sequence"/>
</dbReference>
<evidence type="ECO:0000256" key="2">
    <source>
        <dbReference type="ARBA" id="ARBA00048615"/>
    </source>
</evidence>
<keyword evidence="1" id="KW-0560">Oxidoreductase</keyword>
<dbReference type="EMBL" id="JACMYC010000004">
    <property type="protein sequence ID" value="MBC2960614.1"/>
    <property type="molecule type" value="Genomic_DNA"/>
</dbReference>
<proteinExistence type="predicted"/>
<evidence type="ECO:0000313" key="7">
    <source>
        <dbReference type="Proteomes" id="UP000604001"/>
    </source>
</evidence>
<organism evidence="6 7">
    <name type="scientific">Nocardioides deserti</name>
    <dbReference type="NCBI Taxonomy" id="1588644"/>
    <lineage>
        <taxon>Bacteria</taxon>
        <taxon>Bacillati</taxon>
        <taxon>Actinomycetota</taxon>
        <taxon>Actinomycetes</taxon>
        <taxon>Propionibacteriales</taxon>
        <taxon>Nocardioidaceae</taxon>
        <taxon>Nocardioides</taxon>
    </lineage>
</organism>
<feature type="region of interest" description="Disordered" evidence="3">
    <location>
        <begin position="1"/>
        <end position="24"/>
    </location>
</feature>
<dbReference type="PRINTS" id="PR00084">
    <property type="entry name" value="MTLDHDRGNASE"/>
</dbReference>
<dbReference type="PANTHER" id="PTHR43362">
    <property type="entry name" value="MANNITOL DEHYDROGENASE DSF1-RELATED"/>
    <property type="match status" value="1"/>
</dbReference>
<evidence type="ECO:0000256" key="1">
    <source>
        <dbReference type="ARBA" id="ARBA00023002"/>
    </source>
</evidence>
<evidence type="ECO:0000313" key="6">
    <source>
        <dbReference type="EMBL" id="MBC2960614.1"/>
    </source>
</evidence>
<dbReference type="Gene3D" id="3.40.50.720">
    <property type="entry name" value="NAD(P)-binding Rossmann-like Domain"/>
    <property type="match status" value="1"/>
</dbReference>
<evidence type="ECO:0000256" key="3">
    <source>
        <dbReference type="SAM" id="MobiDB-lite"/>
    </source>
</evidence>
<dbReference type="PANTHER" id="PTHR43362:SF1">
    <property type="entry name" value="MANNITOL DEHYDROGENASE 2-RELATED"/>
    <property type="match status" value="1"/>
</dbReference>
<feature type="domain" description="Mannitol dehydrogenase N-terminal" evidence="4">
    <location>
        <begin position="104"/>
        <end position="335"/>
    </location>
</feature>
<dbReference type="Pfam" id="PF08125">
    <property type="entry name" value="Mannitol_dh_C"/>
    <property type="match status" value="1"/>
</dbReference>
<dbReference type="InterPro" id="IPR000669">
    <property type="entry name" value="Mannitol_DH"/>
</dbReference>
<comment type="caution">
    <text evidence="6">The sequence shown here is derived from an EMBL/GenBank/DDBJ whole genome shotgun (WGS) entry which is preliminary data.</text>
</comment>